<evidence type="ECO:0000259" key="7">
    <source>
        <dbReference type="Pfam" id="PF00441"/>
    </source>
</evidence>
<reference evidence="10 11" key="1">
    <citation type="submission" date="2019-06" db="EMBL/GenBank/DDBJ databases">
        <title>Sequencing the genomes of 1000 actinobacteria strains.</title>
        <authorList>
            <person name="Klenk H.-P."/>
        </authorList>
    </citation>
    <scope>NUCLEOTIDE SEQUENCE [LARGE SCALE GENOMIC DNA]</scope>
    <source>
        <strain evidence="10 11">DSM 45301</strain>
    </source>
</reference>
<dbReference type="AlphaFoldDB" id="A0A543DRK4"/>
<dbReference type="Proteomes" id="UP000315677">
    <property type="component" value="Unassembled WGS sequence"/>
</dbReference>
<organism evidence="10 11">
    <name type="scientific">Pseudonocardia kunmingensis</name>
    <dbReference type="NCBI Taxonomy" id="630975"/>
    <lineage>
        <taxon>Bacteria</taxon>
        <taxon>Bacillati</taxon>
        <taxon>Actinomycetota</taxon>
        <taxon>Actinomycetes</taxon>
        <taxon>Pseudonocardiales</taxon>
        <taxon>Pseudonocardiaceae</taxon>
        <taxon>Pseudonocardia</taxon>
    </lineage>
</organism>
<evidence type="ECO:0000256" key="6">
    <source>
        <dbReference type="RuleBase" id="RU362125"/>
    </source>
</evidence>
<feature type="domain" description="Acyl-CoA dehydrogenase/oxidase N-terminal" evidence="9">
    <location>
        <begin position="12"/>
        <end position="122"/>
    </location>
</feature>
<keyword evidence="4 6" id="KW-0274">FAD</keyword>
<dbReference type="InterPro" id="IPR037069">
    <property type="entry name" value="AcylCoA_DH/ox_N_sf"/>
</dbReference>
<dbReference type="FunFam" id="2.40.110.10:FF:000011">
    <property type="entry name" value="Acyl-CoA dehydrogenase FadE34"/>
    <property type="match status" value="1"/>
</dbReference>
<dbReference type="GO" id="GO:0005886">
    <property type="term" value="C:plasma membrane"/>
    <property type="evidence" value="ECO:0007669"/>
    <property type="project" value="TreeGrafter"/>
</dbReference>
<dbReference type="SUPFAM" id="SSF47203">
    <property type="entry name" value="Acyl-CoA dehydrogenase C-terminal domain-like"/>
    <property type="match status" value="1"/>
</dbReference>
<comment type="similarity">
    <text evidence="2 6">Belongs to the acyl-CoA dehydrogenase family.</text>
</comment>
<evidence type="ECO:0000313" key="10">
    <source>
        <dbReference type="EMBL" id="TQM11967.1"/>
    </source>
</evidence>
<name>A0A543DRK4_9PSEU</name>
<dbReference type="Pfam" id="PF00441">
    <property type="entry name" value="Acyl-CoA_dh_1"/>
    <property type="match status" value="1"/>
</dbReference>
<dbReference type="InterPro" id="IPR009100">
    <property type="entry name" value="AcylCoA_DH/oxidase_NM_dom_sf"/>
</dbReference>
<dbReference type="PANTHER" id="PTHR43292">
    <property type="entry name" value="ACYL-COA DEHYDROGENASE"/>
    <property type="match status" value="1"/>
</dbReference>
<protein>
    <submittedName>
        <fullName evidence="10">Alkylation response protein AidB-like acyl-CoA dehydrogenase</fullName>
    </submittedName>
</protein>
<dbReference type="OrthoDB" id="3964153at2"/>
<keyword evidence="5 6" id="KW-0560">Oxidoreductase</keyword>
<dbReference type="InterPro" id="IPR013786">
    <property type="entry name" value="AcylCoA_DH/ox_N"/>
</dbReference>
<evidence type="ECO:0000259" key="8">
    <source>
        <dbReference type="Pfam" id="PF02770"/>
    </source>
</evidence>
<dbReference type="Pfam" id="PF02770">
    <property type="entry name" value="Acyl-CoA_dh_M"/>
    <property type="match status" value="1"/>
</dbReference>
<evidence type="ECO:0000256" key="5">
    <source>
        <dbReference type="ARBA" id="ARBA00023002"/>
    </source>
</evidence>
<evidence type="ECO:0000256" key="4">
    <source>
        <dbReference type="ARBA" id="ARBA00022827"/>
    </source>
</evidence>
<dbReference type="InterPro" id="IPR009075">
    <property type="entry name" value="AcylCo_DH/oxidase_C"/>
</dbReference>
<gene>
    <name evidence="10" type="ORF">FB558_4540</name>
</gene>
<dbReference type="InterPro" id="IPR052161">
    <property type="entry name" value="Mycobact_Acyl-CoA_DH"/>
</dbReference>
<dbReference type="InterPro" id="IPR046373">
    <property type="entry name" value="Acyl-CoA_Oxase/DH_mid-dom_sf"/>
</dbReference>
<keyword evidence="3 6" id="KW-0285">Flavoprotein</keyword>
<comment type="caution">
    <text evidence="10">The sequence shown here is derived from an EMBL/GenBank/DDBJ whole genome shotgun (WGS) entry which is preliminary data.</text>
</comment>
<evidence type="ECO:0000256" key="3">
    <source>
        <dbReference type="ARBA" id="ARBA00022630"/>
    </source>
</evidence>
<dbReference type="Gene3D" id="1.10.540.10">
    <property type="entry name" value="Acyl-CoA dehydrogenase/oxidase, N-terminal domain"/>
    <property type="match status" value="1"/>
</dbReference>
<keyword evidence="11" id="KW-1185">Reference proteome</keyword>
<proteinExistence type="inferred from homology"/>
<evidence type="ECO:0000256" key="2">
    <source>
        <dbReference type="ARBA" id="ARBA00009347"/>
    </source>
</evidence>
<sequence length="411" mass="44312">MTVVDVTQNAATQDFRSSVRAWLGAHAPAPVPGLTAEEQLRRAREFQAALYDAGYAGITWPKEVGGQGLTPAEQQVFSDEAAEYDLPVYPFSIGMGMCGPTVADLGTPEQKQRYLPKLLRGEEIWCQLFSEPGAGSDVASLQTRAVLDDDQWVVNGQKVWTTNAQFADFGALLARTDPDRPKHAGLTMFIVDMHAPGVTVRPLKDMSGRAPFNEVYFDDVRIPVGDVIGQVGGGWHAAVTMLGHERVSIGATRKPKSNPLEFASLVELARRLGVAGEPAQRERLAELYAHERALELFNTRMRQETAAGDPPGARGSVAKLAGALQLRRAIEVAGQLAGADAVAWEPDDARAAELALGINSAPASSIAGGTNEVQHNIIGERILGLPKEPQVDRDVPFRELKVGTQREGGRR</sequence>
<dbReference type="EMBL" id="VFPA01000002">
    <property type="protein sequence ID" value="TQM11967.1"/>
    <property type="molecule type" value="Genomic_DNA"/>
</dbReference>
<dbReference type="InterPro" id="IPR006091">
    <property type="entry name" value="Acyl-CoA_Oxase/DH_mid-dom"/>
</dbReference>
<dbReference type="PANTHER" id="PTHR43292:SF4">
    <property type="entry name" value="ACYL-COA DEHYDROGENASE FADE34"/>
    <property type="match status" value="1"/>
</dbReference>
<dbReference type="GO" id="GO:0050660">
    <property type="term" value="F:flavin adenine dinucleotide binding"/>
    <property type="evidence" value="ECO:0007669"/>
    <property type="project" value="InterPro"/>
</dbReference>
<dbReference type="Pfam" id="PF02771">
    <property type="entry name" value="Acyl-CoA_dh_N"/>
    <property type="match status" value="1"/>
</dbReference>
<dbReference type="SUPFAM" id="SSF56645">
    <property type="entry name" value="Acyl-CoA dehydrogenase NM domain-like"/>
    <property type="match status" value="1"/>
</dbReference>
<comment type="cofactor">
    <cofactor evidence="1 6">
        <name>FAD</name>
        <dbReference type="ChEBI" id="CHEBI:57692"/>
    </cofactor>
</comment>
<evidence type="ECO:0000313" key="11">
    <source>
        <dbReference type="Proteomes" id="UP000315677"/>
    </source>
</evidence>
<evidence type="ECO:0000256" key="1">
    <source>
        <dbReference type="ARBA" id="ARBA00001974"/>
    </source>
</evidence>
<accession>A0A543DRK4</accession>
<dbReference type="GO" id="GO:0016627">
    <property type="term" value="F:oxidoreductase activity, acting on the CH-CH group of donors"/>
    <property type="evidence" value="ECO:0007669"/>
    <property type="project" value="InterPro"/>
</dbReference>
<dbReference type="Gene3D" id="1.20.140.10">
    <property type="entry name" value="Butyryl-CoA Dehydrogenase, subunit A, domain 3"/>
    <property type="match status" value="1"/>
</dbReference>
<evidence type="ECO:0000259" key="9">
    <source>
        <dbReference type="Pfam" id="PF02771"/>
    </source>
</evidence>
<dbReference type="InterPro" id="IPR036250">
    <property type="entry name" value="AcylCo_DH-like_C"/>
</dbReference>
<dbReference type="Gene3D" id="2.40.110.10">
    <property type="entry name" value="Butyryl-CoA Dehydrogenase, subunit A, domain 2"/>
    <property type="match status" value="1"/>
</dbReference>
<feature type="domain" description="Acyl-CoA dehydrogenase/oxidase C-terminal" evidence="7">
    <location>
        <begin position="232"/>
        <end position="383"/>
    </location>
</feature>
<feature type="domain" description="Acyl-CoA oxidase/dehydrogenase middle" evidence="8">
    <location>
        <begin position="126"/>
        <end position="220"/>
    </location>
</feature>